<organism evidence="4 5">
    <name type="scientific">Paucilactobacillus vaccinostercus DSM 20634</name>
    <dbReference type="NCBI Taxonomy" id="1423813"/>
    <lineage>
        <taxon>Bacteria</taxon>
        <taxon>Bacillati</taxon>
        <taxon>Bacillota</taxon>
        <taxon>Bacilli</taxon>
        <taxon>Lactobacillales</taxon>
        <taxon>Lactobacillaceae</taxon>
        <taxon>Paucilactobacillus</taxon>
    </lineage>
</organism>
<feature type="DNA-binding region" description="H-T-H motif" evidence="2">
    <location>
        <begin position="33"/>
        <end position="52"/>
    </location>
</feature>
<proteinExistence type="predicted"/>
<dbReference type="PROSITE" id="PS50977">
    <property type="entry name" value="HTH_TETR_2"/>
    <property type="match status" value="1"/>
</dbReference>
<dbReference type="STRING" id="1423813.FC26_GL000954"/>
<dbReference type="RefSeq" id="WP_057781287.1">
    <property type="nucleotide sequence ID" value="NZ_AYYY01000070.1"/>
</dbReference>
<dbReference type="Gene3D" id="1.10.357.10">
    <property type="entry name" value="Tetracycline Repressor, domain 2"/>
    <property type="match status" value="1"/>
</dbReference>
<gene>
    <name evidence="4" type="ORF">FC26_GL000954</name>
</gene>
<protein>
    <recommendedName>
        <fullName evidence="3">HTH tetR-type domain-containing protein</fullName>
    </recommendedName>
</protein>
<dbReference type="AlphaFoldDB" id="A0A0R2A015"/>
<evidence type="ECO:0000313" key="5">
    <source>
        <dbReference type="Proteomes" id="UP000051733"/>
    </source>
</evidence>
<dbReference type="OrthoDB" id="9810250at2"/>
<feature type="domain" description="HTH tetR-type" evidence="3">
    <location>
        <begin position="10"/>
        <end position="70"/>
    </location>
</feature>
<evidence type="ECO:0000313" key="4">
    <source>
        <dbReference type="EMBL" id="KRM60317.1"/>
    </source>
</evidence>
<comment type="caution">
    <text evidence="4">The sequence shown here is derived from an EMBL/GenBank/DDBJ whole genome shotgun (WGS) entry which is preliminary data.</text>
</comment>
<dbReference type="PATRIC" id="fig|1423813.3.peg.978"/>
<accession>A0A0R2A015</accession>
<reference evidence="4 5" key="1">
    <citation type="journal article" date="2015" name="Genome Announc.">
        <title>Expanding the biotechnology potential of lactobacilli through comparative genomics of 213 strains and associated genera.</title>
        <authorList>
            <person name="Sun Z."/>
            <person name="Harris H.M."/>
            <person name="McCann A."/>
            <person name="Guo C."/>
            <person name="Argimon S."/>
            <person name="Zhang W."/>
            <person name="Yang X."/>
            <person name="Jeffery I.B."/>
            <person name="Cooney J.C."/>
            <person name="Kagawa T.F."/>
            <person name="Liu W."/>
            <person name="Song Y."/>
            <person name="Salvetti E."/>
            <person name="Wrobel A."/>
            <person name="Rasinkangas P."/>
            <person name="Parkhill J."/>
            <person name="Rea M.C."/>
            <person name="O'Sullivan O."/>
            <person name="Ritari J."/>
            <person name="Douillard F.P."/>
            <person name="Paul Ross R."/>
            <person name="Yang R."/>
            <person name="Briner A.E."/>
            <person name="Felis G.E."/>
            <person name="de Vos W.M."/>
            <person name="Barrangou R."/>
            <person name="Klaenhammer T.R."/>
            <person name="Caufield P.W."/>
            <person name="Cui Y."/>
            <person name="Zhang H."/>
            <person name="O'Toole P.W."/>
        </authorList>
    </citation>
    <scope>NUCLEOTIDE SEQUENCE [LARGE SCALE GENOMIC DNA]</scope>
    <source>
        <strain evidence="4 5">DSM 20634</strain>
    </source>
</reference>
<keyword evidence="5" id="KW-1185">Reference proteome</keyword>
<dbReference type="PANTHER" id="PTHR43479">
    <property type="entry name" value="ACREF/ENVCD OPERON REPRESSOR-RELATED"/>
    <property type="match status" value="1"/>
</dbReference>
<dbReference type="Proteomes" id="UP000051733">
    <property type="component" value="Unassembled WGS sequence"/>
</dbReference>
<evidence type="ECO:0000259" key="3">
    <source>
        <dbReference type="PROSITE" id="PS50977"/>
    </source>
</evidence>
<evidence type="ECO:0000256" key="1">
    <source>
        <dbReference type="ARBA" id="ARBA00023125"/>
    </source>
</evidence>
<dbReference type="PANTHER" id="PTHR43479:SF11">
    <property type="entry name" value="ACREF_ENVCD OPERON REPRESSOR-RELATED"/>
    <property type="match status" value="1"/>
</dbReference>
<dbReference type="InterPro" id="IPR009057">
    <property type="entry name" value="Homeodomain-like_sf"/>
</dbReference>
<dbReference type="EMBL" id="AYYY01000070">
    <property type="protein sequence ID" value="KRM60317.1"/>
    <property type="molecule type" value="Genomic_DNA"/>
</dbReference>
<dbReference type="InterPro" id="IPR050624">
    <property type="entry name" value="HTH-type_Tx_Regulator"/>
</dbReference>
<name>A0A0R2A015_9LACO</name>
<dbReference type="GO" id="GO:0003677">
    <property type="term" value="F:DNA binding"/>
    <property type="evidence" value="ECO:0007669"/>
    <property type="project" value="UniProtKB-UniRule"/>
</dbReference>
<sequence>MYTGTNPTALRSQTLLVDAMFTLLQHDTFADITVRQLTQEAQLSRQTFYQIFTSKEDVIKCRIQGLFVEFQQTLNRQPITLHALITLFFAFYQKYATIFNLLLDNHLEPLLTTYAQDCMASLQLTTEKNNHYSHSFIAAGLTQVLVDWHSHQDTDIEEVAQLVEQLLNPNAITK</sequence>
<dbReference type="InterPro" id="IPR001647">
    <property type="entry name" value="HTH_TetR"/>
</dbReference>
<keyword evidence="1 2" id="KW-0238">DNA-binding</keyword>
<dbReference type="SUPFAM" id="SSF46689">
    <property type="entry name" value="Homeodomain-like"/>
    <property type="match status" value="1"/>
</dbReference>
<evidence type="ECO:0000256" key="2">
    <source>
        <dbReference type="PROSITE-ProRule" id="PRU00335"/>
    </source>
</evidence>